<dbReference type="InterPro" id="IPR000644">
    <property type="entry name" value="CBS_dom"/>
</dbReference>
<evidence type="ECO:0000256" key="1">
    <source>
        <dbReference type="PROSITE-ProRule" id="PRU00703"/>
    </source>
</evidence>
<proteinExistence type="predicted"/>
<feature type="domain" description="GGDEF" evidence="3">
    <location>
        <begin position="427"/>
        <end position="580"/>
    </location>
</feature>
<dbReference type="Gene3D" id="3.20.20.450">
    <property type="entry name" value="EAL domain"/>
    <property type="match status" value="1"/>
</dbReference>
<dbReference type="PROSITE" id="PS50887">
    <property type="entry name" value="GGDEF"/>
    <property type="match status" value="1"/>
</dbReference>
<dbReference type="Pfam" id="PF00563">
    <property type="entry name" value="EAL"/>
    <property type="match status" value="1"/>
</dbReference>
<dbReference type="EMBL" id="JAAHBV010000589">
    <property type="protein sequence ID" value="NER61950.1"/>
    <property type="molecule type" value="Genomic_DNA"/>
</dbReference>
<dbReference type="Proteomes" id="UP000480410">
    <property type="component" value="Unassembled WGS sequence"/>
</dbReference>
<dbReference type="SUPFAM" id="SSF54631">
    <property type="entry name" value="CBS-domain pair"/>
    <property type="match status" value="1"/>
</dbReference>
<evidence type="ECO:0000259" key="4">
    <source>
        <dbReference type="PROSITE" id="PS51371"/>
    </source>
</evidence>
<organism evidence="5 6">
    <name type="scientific">Pseudomonas brassicae</name>
    <dbReference type="NCBI Taxonomy" id="2708063"/>
    <lineage>
        <taxon>Bacteria</taxon>
        <taxon>Pseudomonadati</taxon>
        <taxon>Pseudomonadota</taxon>
        <taxon>Gammaproteobacteria</taxon>
        <taxon>Pseudomonadales</taxon>
        <taxon>Pseudomonadaceae</taxon>
        <taxon>Pseudomonas</taxon>
    </lineage>
</organism>
<comment type="caution">
    <text evidence="5">The sequence shown here is derived from an EMBL/GenBank/DDBJ whole genome shotgun (WGS) entry which is preliminary data.</text>
</comment>
<evidence type="ECO:0000313" key="5">
    <source>
        <dbReference type="EMBL" id="NER61950.1"/>
    </source>
</evidence>
<dbReference type="SUPFAM" id="SSF55073">
    <property type="entry name" value="Nucleotide cyclase"/>
    <property type="match status" value="1"/>
</dbReference>
<dbReference type="PANTHER" id="PTHR33121:SF76">
    <property type="entry name" value="SIGNALING PROTEIN"/>
    <property type="match status" value="1"/>
</dbReference>
<dbReference type="AlphaFoldDB" id="A0A6M0D6A6"/>
<dbReference type="PANTHER" id="PTHR33121">
    <property type="entry name" value="CYCLIC DI-GMP PHOSPHODIESTERASE PDEF"/>
    <property type="match status" value="1"/>
</dbReference>
<dbReference type="SUPFAM" id="SSF141868">
    <property type="entry name" value="EAL domain-like"/>
    <property type="match status" value="1"/>
</dbReference>
<evidence type="ECO:0000313" key="6">
    <source>
        <dbReference type="Proteomes" id="UP000480410"/>
    </source>
</evidence>
<dbReference type="NCBIfam" id="TIGR00254">
    <property type="entry name" value="GGDEF"/>
    <property type="match status" value="1"/>
</dbReference>
<keyword evidence="1" id="KW-0129">CBS domain</keyword>
<dbReference type="InterPro" id="IPR050706">
    <property type="entry name" value="Cyclic-di-GMP_PDE-like"/>
</dbReference>
<reference evidence="5 6" key="1">
    <citation type="submission" date="2020-02" db="EMBL/GenBank/DDBJ databases">
        <title>Broccoli isolated Pseudomonas sp.</title>
        <authorList>
            <person name="Fujikawa T."/>
            <person name="Sawada H."/>
        </authorList>
    </citation>
    <scope>NUCLEOTIDE SEQUENCE [LARGE SCALE GENOMIC DNA]</scope>
    <source>
        <strain evidence="5 6">MAFF212428</strain>
    </source>
</reference>
<protein>
    <submittedName>
        <fullName evidence="5">GGDEF domain-containing protein</fullName>
    </submittedName>
</protein>
<dbReference type="CDD" id="cd01948">
    <property type="entry name" value="EAL"/>
    <property type="match status" value="1"/>
</dbReference>
<dbReference type="CDD" id="cd01949">
    <property type="entry name" value="GGDEF"/>
    <property type="match status" value="1"/>
</dbReference>
<accession>A0A6M0D6A6</accession>
<dbReference type="Gene3D" id="3.30.70.270">
    <property type="match status" value="1"/>
</dbReference>
<dbReference type="SMART" id="SM00052">
    <property type="entry name" value="EAL"/>
    <property type="match status" value="1"/>
</dbReference>
<feature type="domain" description="EAL" evidence="2">
    <location>
        <begin position="3"/>
        <end position="253"/>
    </location>
</feature>
<sequence>MTVTEQLSALSSILAQSGLHSLFQPIVCLSERRILGYEALSRGPSNSPLHSPINLFAVARHAGRLTELEVACRESACRRFSQQGLEGKLFLNVSPESLLEPQYQSGRTLKLLQSLGIPPSRVVIELTEQTPTDDFQLLFNALHHYRDMGFSIALDDLGAGYSSLRLWSELRPDYVKIDRHFIDGIHQDAVKREFVGSILQIAKASRAQVIAEGIELPEELAVLTDMGVDLVQGYLLCRPQEQPPRDVIGLLPAPSDAPVMVDEGSDLNALLNEQPAVSGDAATLEVLALFRRQANLNSLAVLDREQRPCGIVHRHSLSDALLKPFATDLYARKPISRLMSEDFLAVELNQSLQKVSRLLTSRARQRIEEDFIITLDGRYQGLGRVIDVLKLITEQKLQQARYANPLTLLPGNVPIQQCLSRLLQQQRDAAICYVDIDSFKPFNDIYGYAKGDEVLLCLAQCLSERVDPSRDFVGHIGGDDFMLVLGSKDWEQRLQLLLEDFHKECRRFYRSEHLEAGCFIAHNRLGQRQEFPLLSLSIGVVQLHAHTCAQLDADQLADLASQAKHHAKDVPGHSLYLIDTALAPQACSGSASG</sequence>
<dbReference type="InterPro" id="IPR043128">
    <property type="entry name" value="Rev_trsase/Diguanyl_cyclase"/>
</dbReference>
<dbReference type="InterPro" id="IPR001633">
    <property type="entry name" value="EAL_dom"/>
</dbReference>
<dbReference type="SMART" id="SM00267">
    <property type="entry name" value="GGDEF"/>
    <property type="match status" value="1"/>
</dbReference>
<dbReference type="GO" id="GO:0071111">
    <property type="term" value="F:cyclic-guanylate-specific phosphodiesterase activity"/>
    <property type="evidence" value="ECO:0007669"/>
    <property type="project" value="InterPro"/>
</dbReference>
<dbReference type="PROSITE" id="PS51371">
    <property type="entry name" value="CBS"/>
    <property type="match status" value="1"/>
</dbReference>
<dbReference type="PROSITE" id="PS50883">
    <property type="entry name" value="EAL"/>
    <property type="match status" value="1"/>
</dbReference>
<name>A0A6M0D6A6_9PSED</name>
<evidence type="ECO:0000259" key="3">
    <source>
        <dbReference type="PROSITE" id="PS50887"/>
    </source>
</evidence>
<dbReference type="InterPro" id="IPR046342">
    <property type="entry name" value="CBS_dom_sf"/>
</dbReference>
<dbReference type="InterPro" id="IPR035919">
    <property type="entry name" value="EAL_sf"/>
</dbReference>
<feature type="domain" description="CBS" evidence="4">
    <location>
        <begin position="270"/>
        <end position="329"/>
    </location>
</feature>
<dbReference type="InterPro" id="IPR000160">
    <property type="entry name" value="GGDEF_dom"/>
</dbReference>
<dbReference type="Pfam" id="PF00571">
    <property type="entry name" value="CBS"/>
    <property type="match status" value="1"/>
</dbReference>
<gene>
    <name evidence="5" type="ORF">G3435_22340</name>
</gene>
<evidence type="ECO:0000259" key="2">
    <source>
        <dbReference type="PROSITE" id="PS50883"/>
    </source>
</evidence>
<dbReference type="Gene3D" id="3.10.580.10">
    <property type="entry name" value="CBS-domain"/>
    <property type="match status" value="1"/>
</dbReference>
<dbReference type="Pfam" id="PF00990">
    <property type="entry name" value="GGDEF"/>
    <property type="match status" value="1"/>
</dbReference>
<dbReference type="InterPro" id="IPR029787">
    <property type="entry name" value="Nucleotide_cyclase"/>
</dbReference>